<keyword evidence="2" id="KW-1185">Reference proteome</keyword>
<organism evidence="2 3">
    <name type="scientific">Panagrolaimus davidi</name>
    <dbReference type="NCBI Taxonomy" id="227884"/>
    <lineage>
        <taxon>Eukaryota</taxon>
        <taxon>Metazoa</taxon>
        <taxon>Ecdysozoa</taxon>
        <taxon>Nematoda</taxon>
        <taxon>Chromadorea</taxon>
        <taxon>Rhabditida</taxon>
        <taxon>Tylenchina</taxon>
        <taxon>Panagrolaimomorpha</taxon>
        <taxon>Panagrolaimoidea</taxon>
        <taxon>Panagrolaimidae</taxon>
        <taxon>Panagrolaimus</taxon>
    </lineage>
</organism>
<evidence type="ECO:0000313" key="3">
    <source>
        <dbReference type="WBParaSite" id="PDA_v2.g29497.t1"/>
    </source>
</evidence>
<name>A0A914QCR2_9BILA</name>
<dbReference type="WBParaSite" id="PDA_v2.g29497.t1">
    <property type="protein sequence ID" value="PDA_v2.g29497.t1"/>
    <property type="gene ID" value="PDA_v2.g29497"/>
</dbReference>
<evidence type="ECO:0000256" key="1">
    <source>
        <dbReference type="SAM" id="MobiDB-lite"/>
    </source>
</evidence>
<dbReference type="AlphaFoldDB" id="A0A914QCR2"/>
<evidence type="ECO:0000313" key="2">
    <source>
        <dbReference type="Proteomes" id="UP000887578"/>
    </source>
</evidence>
<feature type="compositionally biased region" description="Low complexity" evidence="1">
    <location>
        <begin position="103"/>
        <end position="112"/>
    </location>
</feature>
<feature type="region of interest" description="Disordered" evidence="1">
    <location>
        <begin position="75"/>
        <end position="120"/>
    </location>
</feature>
<accession>A0A914QCR2</accession>
<sequence>MSRHQLRNDPHASYNISPYQNYRSVFGWGLWPLPVPTFVSDGCHFNIRYSENYQGDRYEVVPQSQITSTRSLQKYKNNNNNNISPTMSGVVAGGDAGARIESQQQLQQQQQQRTSTRDKT</sequence>
<proteinExistence type="predicted"/>
<dbReference type="Proteomes" id="UP000887578">
    <property type="component" value="Unplaced"/>
</dbReference>
<reference evidence="3" key="1">
    <citation type="submission" date="2022-11" db="UniProtKB">
        <authorList>
            <consortium name="WormBaseParasite"/>
        </authorList>
    </citation>
    <scope>IDENTIFICATION</scope>
</reference>
<protein>
    <submittedName>
        <fullName evidence="3">Uncharacterized protein</fullName>
    </submittedName>
</protein>